<keyword evidence="1" id="KW-0812">Transmembrane</keyword>
<gene>
    <name evidence="3" type="ORF">JK629_12820</name>
</gene>
<sequence>MIHTQKWDVIIIGGGLAGLVTALHLSQNKIKVCLIEKNKYPNHKVCGEYVSNEILPYLKLLGINPLSEGAKQISKFQITDTQGNPITAQLPLGGFGISRYRFDNLLYEAIRGKVEIIFDTVEKVFFKDNLFLVKTQNKKSLEGNCVVGAFGKRSNIDSFLNRKFMGQNSPWLAVKAHYEYEFPEDTVALHNFNGGYCGLSKTETGAVNACYLATFKSFKKYGGIEAFQKMELSKNPFLNKFFNNATPLFNKPLTISQISFQEKKPVENHIFMVGDSAGLIHPLCGNGMAMAIRSAQIFSEIYIEAYQNEKLNKKTMEEKYKAQWQSEFEERLKTGRFIQKLLMNPFASKLGFAMVKTFPFLVPMIIEKTHGSPSK</sequence>
<dbReference type="InterPro" id="IPR036188">
    <property type="entry name" value="FAD/NAD-bd_sf"/>
</dbReference>
<dbReference type="SUPFAM" id="SSF51905">
    <property type="entry name" value="FAD/NAD(P)-binding domain"/>
    <property type="match status" value="1"/>
</dbReference>
<keyword evidence="4" id="KW-1185">Reference proteome</keyword>
<evidence type="ECO:0000256" key="1">
    <source>
        <dbReference type="SAM" id="Phobius"/>
    </source>
</evidence>
<reference evidence="3 4" key="1">
    <citation type="submission" date="2021-01" db="EMBL/GenBank/DDBJ databases">
        <title>Aequorivita sp. strain KX20305, a bacterium isolated from the sediment collected at a cold seep field in South China Sea.</title>
        <authorList>
            <person name="Zhang H."/>
            <person name="Li C."/>
        </authorList>
    </citation>
    <scope>NUCLEOTIDE SEQUENCE [LARGE SCALE GENOMIC DNA]</scope>
    <source>
        <strain evidence="3 4">KX20305</strain>
    </source>
</reference>
<dbReference type="Proteomes" id="UP000629420">
    <property type="component" value="Chromosome"/>
</dbReference>
<dbReference type="PRINTS" id="PR00420">
    <property type="entry name" value="RNGMNOXGNASE"/>
</dbReference>
<dbReference type="RefSeq" id="WP_202336016.1">
    <property type="nucleotide sequence ID" value="NZ_CP068439.1"/>
</dbReference>
<feature type="domain" description="FAD dependent oxidoreductase" evidence="2">
    <location>
        <begin position="8"/>
        <end position="42"/>
    </location>
</feature>
<organism evidence="3 4">
    <name type="scientific">Aequorivita iocasae</name>
    <dbReference type="NCBI Taxonomy" id="2803865"/>
    <lineage>
        <taxon>Bacteria</taxon>
        <taxon>Pseudomonadati</taxon>
        <taxon>Bacteroidota</taxon>
        <taxon>Flavobacteriia</taxon>
        <taxon>Flavobacteriales</taxon>
        <taxon>Flavobacteriaceae</taxon>
        <taxon>Aequorivita</taxon>
    </lineage>
</organism>
<proteinExistence type="predicted"/>
<evidence type="ECO:0000259" key="2">
    <source>
        <dbReference type="Pfam" id="PF01266"/>
    </source>
</evidence>
<keyword evidence="1" id="KW-1133">Transmembrane helix</keyword>
<evidence type="ECO:0000313" key="3">
    <source>
        <dbReference type="EMBL" id="QQX76206.1"/>
    </source>
</evidence>
<dbReference type="Pfam" id="PF01266">
    <property type="entry name" value="DAO"/>
    <property type="match status" value="1"/>
</dbReference>
<evidence type="ECO:0000313" key="4">
    <source>
        <dbReference type="Proteomes" id="UP000629420"/>
    </source>
</evidence>
<feature type="transmembrane region" description="Helical" evidence="1">
    <location>
        <begin position="7"/>
        <end position="25"/>
    </location>
</feature>
<accession>A0ABX7DPY0</accession>
<dbReference type="InterPro" id="IPR006076">
    <property type="entry name" value="FAD-dep_OxRdtase"/>
</dbReference>
<keyword evidence="1" id="KW-0472">Membrane</keyword>
<dbReference type="PANTHER" id="PTHR42685:SF22">
    <property type="entry name" value="CONDITIONED MEDIUM FACTOR RECEPTOR 1"/>
    <property type="match status" value="1"/>
</dbReference>
<name>A0ABX7DPY0_9FLAO</name>
<dbReference type="Gene3D" id="3.50.50.60">
    <property type="entry name" value="FAD/NAD(P)-binding domain"/>
    <property type="match status" value="1"/>
</dbReference>
<dbReference type="PANTHER" id="PTHR42685">
    <property type="entry name" value="GERANYLGERANYL DIPHOSPHATE REDUCTASE"/>
    <property type="match status" value="1"/>
</dbReference>
<dbReference type="InterPro" id="IPR050407">
    <property type="entry name" value="Geranylgeranyl_reductase"/>
</dbReference>
<dbReference type="EMBL" id="CP068439">
    <property type="protein sequence ID" value="QQX76206.1"/>
    <property type="molecule type" value="Genomic_DNA"/>
</dbReference>
<protein>
    <submittedName>
        <fullName evidence="3">NAD(P)/FAD-dependent oxidoreductase</fullName>
    </submittedName>
</protein>